<dbReference type="AlphaFoldDB" id="A0A1Y3M7H2"/>
<dbReference type="Pfam" id="PF09709">
    <property type="entry name" value="Cas_Csd1"/>
    <property type="match status" value="1"/>
</dbReference>
<dbReference type="Proteomes" id="UP000195321">
    <property type="component" value="Unassembled WGS sequence"/>
</dbReference>
<sequence>MSWLLNLYETYQSNLDRVGKIEKKYNGQEYTLLPISHTTQTAHIEVSITEDGEFHTAEIIDKSDASTLIPCTENSANRAGSKIAPYPLHDKLSYVAGDFVTYGGKIKKEEPFSYYINQLEGWTVSPYATAKVKSIYTYLSKRRLIKDLVEKGILHVDTKGELIEAWDKKAEAFLGEKPPIFSVVTGNQESAFVRFNVYSPNKMLTKVWKDPEMYDSFIKFYSNFLGKDDYCYVTGKIMPSTDKHANKIRNAGDKAKLISANDTSGFTFRGRFHKANDVANISYDVSQKAHNALKWLINKQGKIVDQRVFLVWGNDSEDIPDFVEDSYNIYSMDLRLPKKREIKSYTHEQFADEVAKAIDGYKNNLSSSANVNILLLDSATTGRLAVLYYRNMDKNLYLNRLKNWHSTCVWEHRYRKNKDNEFVKFYGAPSTKDIAFAAYGPKANEKIVKGLMERILPCIIDEKKIPFDIVRSAIQRASNPVSMERWEWEKTLSITCALINTMEGYQMVLDKENNDRDYLFGRLLAIADVLERKSLNTSDQRATNARRYMNSFSQHPERTWRTIQGALQPYQARLGEKVWYYNKLIDEVGSKIKIGDFNNKPLSGRYLLGFYSQRHELYQKKENNVSLDESVNNRGEN</sequence>
<evidence type="ECO:0000313" key="2">
    <source>
        <dbReference type="Proteomes" id="UP000195321"/>
    </source>
</evidence>
<dbReference type="NCBIfam" id="TIGR01863">
    <property type="entry name" value="cas_Csd1"/>
    <property type="match status" value="1"/>
</dbReference>
<name>A0A1Y3M7H2_9BACI</name>
<dbReference type="CDD" id="cd09757">
    <property type="entry name" value="Cas8c_I-C"/>
    <property type="match status" value="1"/>
</dbReference>
<comment type="caution">
    <text evidence="1">The sequence shown here is derived from an EMBL/GenBank/DDBJ whole genome shotgun (WGS) entry which is preliminary data.</text>
</comment>
<dbReference type="InterPro" id="IPR010144">
    <property type="entry name" value="CRISPR-assoc_prot_Csd1-typ"/>
</dbReference>
<accession>A0A1Y3M7H2</accession>
<proteinExistence type="predicted"/>
<dbReference type="RefSeq" id="WP_088094563.1">
    <property type="nucleotide sequence ID" value="NZ_MWPX01000048.1"/>
</dbReference>
<protein>
    <submittedName>
        <fullName evidence="1">Type I-C CRISPR-associated protein Cas8c/Csd1</fullName>
    </submittedName>
</protein>
<organism evidence="1 2">
    <name type="scientific">Bacillus pseudomycoides</name>
    <dbReference type="NCBI Taxonomy" id="64104"/>
    <lineage>
        <taxon>Bacteria</taxon>
        <taxon>Bacillati</taxon>
        <taxon>Bacillota</taxon>
        <taxon>Bacilli</taxon>
        <taxon>Bacillales</taxon>
        <taxon>Bacillaceae</taxon>
        <taxon>Bacillus</taxon>
        <taxon>Bacillus cereus group</taxon>
    </lineage>
</organism>
<gene>
    <name evidence="1" type="ORF">BW425_24125</name>
</gene>
<evidence type="ECO:0000313" key="1">
    <source>
        <dbReference type="EMBL" id="OUM46368.1"/>
    </source>
</evidence>
<dbReference type="EMBL" id="MWPX01000048">
    <property type="protein sequence ID" value="OUM46368.1"/>
    <property type="molecule type" value="Genomic_DNA"/>
</dbReference>
<reference evidence="1 2" key="1">
    <citation type="submission" date="2017-02" db="EMBL/GenBank/DDBJ databases">
        <title>Bacillus pseudomycoides isolate FSL K6-0042.</title>
        <authorList>
            <person name="Kovac J."/>
        </authorList>
    </citation>
    <scope>NUCLEOTIDE SEQUENCE [LARGE SCALE GENOMIC DNA]</scope>
    <source>
        <strain evidence="1 2">FSL K6-0042</strain>
    </source>
</reference>